<keyword evidence="1" id="KW-1133">Transmembrane helix</keyword>
<evidence type="ECO:0000256" key="1">
    <source>
        <dbReference type="SAM" id="Phobius"/>
    </source>
</evidence>
<evidence type="ECO:0000313" key="3">
    <source>
        <dbReference type="Proteomes" id="UP000325811"/>
    </source>
</evidence>
<name>A0A5Q4YXJ1_9BURK</name>
<feature type="transmembrane region" description="Helical" evidence="1">
    <location>
        <begin position="146"/>
        <end position="167"/>
    </location>
</feature>
<feature type="transmembrane region" description="Helical" evidence="1">
    <location>
        <begin position="24"/>
        <end position="42"/>
    </location>
</feature>
<keyword evidence="3" id="KW-1185">Reference proteome</keyword>
<dbReference type="EMBL" id="LR699554">
    <property type="protein sequence ID" value="VVD32452.1"/>
    <property type="molecule type" value="Genomic_DNA"/>
</dbReference>
<sequence length="182" mass="19491">MNFLLTFAPFIAFAVIERVAGSPAGLIAGALVAAVLLLRDFVSPTRHVKLLEVGTVLLFGALAVYALTSDVQWSIAAVRLRVDTGLTLIVLATIALRQPFTLQYARETVDREHWNSAHFLHVNYVISAAWAGAFAILVLADIAMAYAPAPLHSTGVIASVIALIAAIKFTSWYPAQYTAGQA</sequence>
<accession>A0A5Q4YXJ1</accession>
<protein>
    <recommendedName>
        <fullName evidence="4">Intracellular septation protein A</fullName>
    </recommendedName>
</protein>
<feature type="transmembrane region" description="Helical" evidence="1">
    <location>
        <begin position="73"/>
        <end position="96"/>
    </location>
</feature>
<evidence type="ECO:0000313" key="2">
    <source>
        <dbReference type="EMBL" id="VVD32452.1"/>
    </source>
</evidence>
<feature type="transmembrane region" description="Helical" evidence="1">
    <location>
        <begin position="117"/>
        <end position="140"/>
    </location>
</feature>
<dbReference type="Proteomes" id="UP000325811">
    <property type="component" value="Chromosome II"/>
</dbReference>
<reference evidence="2 3" key="1">
    <citation type="submission" date="2019-08" db="EMBL/GenBank/DDBJ databases">
        <authorList>
            <person name="Herpell B J."/>
        </authorList>
    </citation>
    <scope>NUCLEOTIDE SEQUENCE [LARGE SCALE GENOMIC DNA]</scope>
    <source>
        <strain evidence="3">Msb3</strain>
    </source>
</reference>
<dbReference type="AlphaFoldDB" id="A0A5Q4YXJ1"/>
<proteinExistence type="predicted"/>
<evidence type="ECO:0008006" key="4">
    <source>
        <dbReference type="Google" id="ProtNLM"/>
    </source>
</evidence>
<keyword evidence="1" id="KW-0472">Membrane</keyword>
<dbReference type="RefSeq" id="WP_007176811.1">
    <property type="nucleotide sequence ID" value="NZ_LR699554.1"/>
</dbReference>
<dbReference type="KEGG" id="pdio:PDMSB3_1154.1"/>
<organism evidence="2 3">
    <name type="scientific">Paraburkholderia dioscoreae</name>
    <dbReference type="NCBI Taxonomy" id="2604047"/>
    <lineage>
        <taxon>Bacteria</taxon>
        <taxon>Pseudomonadati</taxon>
        <taxon>Pseudomonadota</taxon>
        <taxon>Betaproteobacteria</taxon>
        <taxon>Burkholderiales</taxon>
        <taxon>Burkholderiaceae</taxon>
        <taxon>Paraburkholderia</taxon>
    </lineage>
</organism>
<keyword evidence="1" id="KW-0812">Transmembrane</keyword>
<gene>
    <name evidence="2" type="ORF">PDMSB3_1154</name>
</gene>
<feature type="transmembrane region" description="Helical" evidence="1">
    <location>
        <begin position="49"/>
        <end position="67"/>
    </location>
</feature>